<evidence type="ECO:0000256" key="5">
    <source>
        <dbReference type="ARBA" id="ARBA00022917"/>
    </source>
</evidence>
<keyword evidence="6 10" id="KW-0030">Aminoacyl-tRNA synthetase</keyword>
<dbReference type="NCBIfam" id="TIGR00234">
    <property type="entry name" value="tyrS"/>
    <property type="match status" value="1"/>
</dbReference>
<dbReference type="EMBL" id="PFAK01000017">
    <property type="protein sequence ID" value="PIR96432.1"/>
    <property type="molecule type" value="Genomic_DNA"/>
</dbReference>
<protein>
    <recommendedName>
        <fullName evidence="1 8">Tyrosine--tRNA ligase</fullName>
        <ecNumber evidence="1 8">6.1.1.1</ecNumber>
    </recommendedName>
</protein>
<evidence type="ECO:0000256" key="10">
    <source>
        <dbReference type="RuleBase" id="RU363036"/>
    </source>
</evidence>
<proteinExistence type="inferred from homology"/>
<dbReference type="Gene3D" id="3.10.290.10">
    <property type="entry name" value="RNA-binding S4 domain"/>
    <property type="match status" value="1"/>
</dbReference>
<dbReference type="PANTHER" id="PTHR11766">
    <property type="entry name" value="TYROSYL-TRNA SYNTHETASE"/>
    <property type="match status" value="1"/>
</dbReference>
<dbReference type="Pfam" id="PF00579">
    <property type="entry name" value="tRNA-synt_1b"/>
    <property type="match status" value="1"/>
</dbReference>
<dbReference type="InterPro" id="IPR014729">
    <property type="entry name" value="Rossmann-like_a/b/a_fold"/>
</dbReference>
<dbReference type="Proteomes" id="UP000230922">
    <property type="component" value="Unassembled WGS sequence"/>
</dbReference>
<dbReference type="InterPro" id="IPR002942">
    <property type="entry name" value="S4_RNA-bd"/>
</dbReference>
<sequence>MILTIKLSYMDKIEELLTRGVEDVIDKEHLSKALRSKKKLRVKLGIDPTSPNIHIGRAVVLWKLRAFQELGHKVIFIVGDFTGIIGDTSDKEAERQMMSEAEIKKNIKTYFAQAYKILDKKNSETHYNSKWLKKLNFKQVGELANLFGMHEFEARENIAKRLKQGKRVSVRELLYPLMQGYDSVAVKADVELGGTDQKFNLLAGRKIQKAFGQEPQDIMTTSLMAGMDGRKMSSSWGNVINITDEPNNMFGKVMSVDDGLIKKYFVLATRTPFSEIDRIMKELQNPRDQKLILAQSITSLYHGAKKAAQAKENFIKQFTNKELPDHIEEKKISPPRTYKLSELLKLAGLAGSKGEARRLIEQKGVKVKGVVSTDVDIALDGKKEYLLQVGKRKFLKVK</sequence>
<dbReference type="SUPFAM" id="SSF55174">
    <property type="entry name" value="Alpha-L RNA-binding motif"/>
    <property type="match status" value="1"/>
</dbReference>
<dbReference type="GO" id="GO:0005829">
    <property type="term" value="C:cytosol"/>
    <property type="evidence" value="ECO:0007669"/>
    <property type="project" value="TreeGrafter"/>
</dbReference>
<comment type="caution">
    <text evidence="12">The sequence shown here is derived from an EMBL/GenBank/DDBJ whole genome shotgun (WGS) entry which is preliminary data.</text>
</comment>
<evidence type="ECO:0000256" key="7">
    <source>
        <dbReference type="ARBA" id="ARBA00048248"/>
    </source>
</evidence>
<evidence type="ECO:0000256" key="6">
    <source>
        <dbReference type="ARBA" id="ARBA00023146"/>
    </source>
</evidence>
<evidence type="ECO:0000256" key="3">
    <source>
        <dbReference type="ARBA" id="ARBA00022741"/>
    </source>
</evidence>
<comment type="catalytic activity">
    <reaction evidence="7">
        <text>tRNA(Tyr) + L-tyrosine + ATP = L-tyrosyl-tRNA(Tyr) + AMP + diphosphate + H(+)</text>
        <dbReference type="Rhea" id="RHEA:10220"/>
        <dbReference type="Rhea" id="RHEA-COMP:9706"/>
        <dbReference type="Rhea" id="RHEA-COMP:9707"/>
        <dbReference type="ChEBI" id="CHEBI:15378"/>
        <dbReference type="ChEBI" id="CHEBI:30616"/>
        <dbReference type="ChEBI" id="CHEBI:33019"/>
        <dbReference type="ChEBI" id="CHEBI:58315"/>
        <dbReference type="ChEBI" id="CHEBI:78442"/>
        <dbReference type="ChEBI" id="CHEBI:78536"/>
        <dbReference type="ChEBI" id="CHEBI:456215"/>
        <dbReference type="EC" id="6.1.1.1"/>
    </reaction>
</comment>
<gene>
    <name evidence="12" type="ORF">COT92_01115</name>
</gene>
<dbReference type="InterPro" id="IPR002305">
    <property type="entry name" value="aa-tRNA-synth_Ic"/>
</dbReference>
<evidence type="ECO:0000256" key="9">
    <source>
        <dbReference type="PROSITE-ProRule" id="PRU00182"/>
    </source>
</evidence>
<evidence type="ECO:0000256" key="4">
    <source>
        <dbReference type="ARBA" id="ARBA00022840"/>
    </source>
</evidence>
<evidence type="ECO:0000259" key="11">
    <source>
        <dbReference type="SMART" id="SM00363"/>
    </source>
</evidence>
<dbReference type="EC" id="6.1.1.1" evidence="1 8"/>
<dbReference type="InterPro" id="IPR002307">
    <property type="entry name" value="Tyr-tRNA-ligase"/>
</dbReference>
<keyword evidence="5 10" id="KW-0648">Protein biosynthesis</keyword>
<dbReference type="PANTHER" id="PTHR11766:SF1">
    <property type="entry name" value="TYROSINE--TRNA LIGASE"/>
    <property type="match status" value="1"/>
</dbReference>
<dbReference type="GO" id="GO:0004831">
    <property type="term" value="F:tyrosine-tRNA ligase activity"/>
    <property type="evidence" value="ECO:0007669"/>
    <property type="project" value="UniProtKB-UniRule"/>
</dbReference>
<evidence type="ECO:0000313" key="13">
    <source>
        <dbReference type="Proteomes" id="UP000230922"/>
    </source>
</evidence>
<dbReference type="Gene3D" id="1.10.240.10">
    <property type="entry name" value="Tyrosyl-Transfer RNA Synthetase"/>
    <property type="match status" value="1"/>
</dbReference>
<organism evidence="12 13">
    <name type="scientific">Candidatus Doudnabacteria bacterium CG10_big_fil_rev_8_21_14_0_10_42_18</name>
    <dbReference type="NCBI Taxonomy" id="1974552"/>
    <lineage>
        <taxon>Bacteria</taxon>
        <taxon>Candidatus Doudnaibacteriota</taxon>
    </lineage>
</organism>
<comment type="similarity">
    <text evidence="10">Belongs to the class-I aminoacyl-tRNA synthetase family.</text>
</comment>
<dbReference type="SMART" id="SM00363">
    <property type="entry name" value="S4"/>
    <property type="match status" value="1"/>
</dbReference>
<dbReference type="SUPFAM" id="SSF52374">
    <property type="entry name" value="Nucleotidylyl transferase"/>
    <property type="match status" value="1"/>
</dbReference>
<dbReference type="Gene3D" id="3.40.50.620">
    <property type="entry name" value="HUPs"/>
    <property type="match status" value="1"/>
</dbReference>
<dbReference type="InterPro" id="IPR024088">
    <property type="entry name" value="Tyr-tRNA-ligase_bac-type"/>
</dbReference>
<keyword evidence="9" id="KW-0694">RNA-binding</keyword>
<evidence type="ECO:0000256" key="8">
    <source>
        <dbReference type="NCBIfam" id="TIGR00234"/>
    </source>
</evidence>
<dbReference type="InterPro" id="IPR036986">
    <property type="entry name" value="S4_RNA-bd_sf"/>
</dbReference>
<dbReference type="GO" id="GO:0006437">
    <property type="term" value="P:tyrosyl-tRNA aminoacylation"/>
    <property type="evidence" value="ECO:0007669"/>
    <property type="project" value="UniProtKB-UniRule"/>
</dbReference>
<keyword evidence="3 10" id="KW-0547">Nucleotide-binding</keyword>
<reference evidence="13" key="1">
    <citation type="submission" date="2017-09" db="EMBL/GenBank/DDBJ databases">
        <title>Depth-based differentiation of microbial function through sediment-hosted aquifers and enrichment of novel symbionts in the deep terrestrial subsurface.</title>
        <authorList>
            <person name="Probst A.J."/>
            <person name="Ladd B."/>
            <person name="Jarett J.K."/>
            <person name="Geller-Mcgrath D.E."/>
            <person name="Sieber C.M.K."/>
            <person name="Emerson J.B."/>
            <person name="Anantharaman K."/>
            <person name="Thomas B.C."/>
            <person name="Malmstrom R."/>
            <person name="Stieglmeier M."/>
            <person name="Klingl A."/>
            <person name="Woyke T."/>
            <person name="Ryan C.M."/>
            <person name="Banfield J.F."/>
        </authorList>
    </citation>
    <scope>NUCLEOTIDE SEQUENCE [LARGE SCALE GENOMIC DNA]</scope>
</reference>
<keyword evidence="2 10" id="KW-0436">Ligase</keyword>
<dbReference type="GO" id="GO:0003723">
    <property type="term" value="F:RNA binding"/>
    <property type="evidence" value="ECO:0007669"/>
    <property type="project" value="UniProtKB-KW"/>
</dbReference>
<feature type="domain" description="RNA-binding S4" evidence="11">
    <location>
        <begin position="338"/>
        <end position="398"/>
    </location>
</feature>
<keyword evidence="4 10" id="KW-0067">ATP-binding</keyword>
<evidence type="ECO:0000256" key="1">
    <source>
        <dbReference type="ARBA" id="ARBA00013160"/>
    </source>
</evidence>
<dbReference type="PROSITE" id="PS50889">
    <property type="entry name" value="S4"/>
    <property type="match status" value="1"/>
</dbReference>
<evidence type="ECO:0000256" key="2">
    <source>
        <dbReference type="ARBA" id="ARBA00022598"/>
    </source>
</evidence>
<dbReference type="GO" id="GO:0005524">
    <property type="term" value="F:ATP binding"/>
    <property type="evidence" value="ECO:0007669"/>
    <property type="project" value="UniProtKB-KW"/>
</dbReference>
<dbReference type="AlphaFoldDB" id="A0A2H0VBF7"/>
<dbReference type="CDD" id="cd00165">
    <property type="entry name" value="S4"/>
    <property type="match status" value="1"/>
</dbReference>
<accession>A0A2H0VBF7</accession>
<dbReference type="PRINTS" id="PR01040">
    <property type="entry name" value="TRNASYNTHTYR"/>
</dbReference>
<evidence type="ECO:0000313" key="12">
    <source>
        <dbReference type="EMBL" id="PIR96432.1"/>
    </source>
</evidence>
<name>A0A2H0VBF7_9BACT</name>